<dbReference type="SUPFAM" id="SSF46565">
    <property type="entry name" value="Chaperone J-domain"/>
    <property type="match status" value="1"/>
</dbReference>
<comment type="caution">
    <text evidence="3">The sequence shown here is derived from an EMBL/GenBank/DDBJ whole genome shotgun (WGS) entry which is preliminary data.</text>
</comment>
<keyword evidence="4" id="KW-1185">Reference proteome</keyword>
<dbReference type="InterPro" id="IPR001623">
    <property type="entry name" value="DnaJ_domain"/>
</dbReference>
<accession>A0A5A7NZG6</accession>
<dbReference type="PRINTS" id="PR00625">
    <property type="entry name" value="JDOMAIN"/>
</dbReference>
<gene>
    <name evidence="3" type="ORF">STAS_01527</name>
</gene>
<name>A0A5A7NZG6_STRAF</name>
<evidence type="ECO:0000259" key="2">
    <source>
        <dbReference type="PROSITE" id="PS50076"/>
    </source>
</evidence>
<reference evidence="4" key="1">
    <citation type="journal article" date="2019" name="Curr. Biol.">
        <title>Genome Sequence of Striga asiatica Provides Insight into the Evolution of Plant Parasitism.</title>
        <authorList>
            <person name="Yoshida S."/>
            <person name="Kim S."/>
            <person name="Wafula E.K."/>
            <person name="Tanskanen J."/>
            <person name="Kim Y.M."/>
            <person name="Honaas L."/>
            <person name="Yang Z."/>
            <person name="Spallek T."/>
            <person name="Conn C.E."/>
            <person name="Ichihashi Y."/>
            <person name="Cheong K."/>
            <person name="Cui S."/>
            <person name="Der J.P."/>
            <person name="Gundlach H."/>
            <person name="Jiao Y."/>
            <person name="Hori C."/>
            <person name="Ishida J.K."/>
            <person name="Kasahara H."/>
            <person name="Kiba T."/>
            <person name="Kim M.S."/>
            <person name="Koo N."/>
            <person name="Laohavisit A."/>
            <person name="Lee Y.H."/>
            <person name="Lumba S."/>
            <person name="McCourt P."/>
            <person name="Mortimer J.C."/>
            <person name="Mutuku J.M."/>
            <person name="Nomura T."/>
            <person name="Sasaki-Sekimoto Y."/>
            <person name="Seto Y."/>
            <person name="Wang Y."/>
            <person name="Wakatake T."/>
            <person name="Sakakibara H."/>
            <person name="Demura T."/>
            <person name="Yamaguchi S."/>
            <person name="Yoneyama K."/>
            <person name="Manabe R.I."/>
            <person name="Nelson D.C."/>
            <person name="Schulman A.H."/>
            <person name="Timko M.P."/>
            <person name="dePamphilis C.W."/>
            <person name="Choi D."/>
            <person name="Shirasu K."/>
        </authorList>
    </citation>
    <scope>NUCLEOTIDE SEQUENCE [LARGE SCALE GENOMIC DNA]</scope>
    <source>
        <strain evidence="4">cv. UVA1</strain>
    </source>
</reference>
<feature type="region of interest" description="Disordered" evidence="1">
    <location>
        <begin position="72"/>
        <end position="100"/>
    </location>
</feature>
<dbReference type="CDD" id="cd06257">
    <property type="entry name" value="DnaJ"/>
    <property type="match status" value="1"/>
</dbReference>
<dbReference type="Gene3D" id="1.10.287.110">
    <property type="entry name" value="DnaJ domain"/>
    <property type="match status" value="1"/>
</dbReference>
<protein>
    <submittedName>
        <fullName evidence="3">Chaperone DnaJ-domain superfamily protein</fullName>
    </submittedName>
</protein>
<dbReference type="InterPro" id="IPR036869">
    <property type="entry name" value="J_dom_sf"/>
</dbReference>
<dbReference type="SMART" id="SM00271">
    <property type="entry name" value="DnaJ"/>
    <property type="match status" value="1"/>
</dbReference>
<dbReference type="PANTHER" id="PTHR45376">
    <property type="entry name" value="CHAPERONE DNAJ-DOMAIN SUPERFAMILY PROTEIN-RELATED"/>
    <property type="match status" value="1"/>
</dbReference>
<sequence>MYKASRLAATVSCGGNPFHTRACFFHCTPVLERKRRTHWDSKFNEYRKRLRKQSLLRNVGEFAERLFESSRSDTDEFDPTSDRGSSWFRPNFKENGSKKGKSRYRTSQAFTRDFEFYEDGDEVEFETIFRSAFGGTRGFFWSFTIDDGPHYRNSSSYSSNYRTSRGRKYQYGEDYDSSSDYESPMVDMRSDRVALGLAASGPLNVEDVKNAYRACALKWHPDRHQGSSKVVAEEKFKACSAAYQSLCDKLGLLS</sequence>
<dbReference type="OrthoDB" id="10250354at2759"/>
<proteinExistence type="predicted"/>
<dbReference type="Proteomes" id="UP000325081">
    <property type="component" value="Unassembled WGS sequence"/>
</dbReference>
<dbReference type="PANTHER" id="PTHR45376:SF1">
    <property type="entry name" value="CHAPERONE DNAJ-DOMAIN SUPERFAMILY PROTEIN-RELATED"/>
    <property type="match status" value="1"/>
</dbReference>
<evidence type="ECO:0000313" key="3">
    <source>
        <dbReference type="EMBL" id="GER25925.1"/>
    </source>
</evidence>
<feature type="domain" description="J" evidence="2">
    <location>
        <begin position="190"/>
        <end position="251"/>
    </location>
</feature>
<dbReference type="PROSITE" id="PS50076">
    <property type="entry name" value="DNAJ_2"/>
    <property type="match status" value="1"/>
</dbReference>
<dbReference type="Pfam" id="PF00226">
    <property type="entry name" value="DnaJ"/>
    <property type="match status" value="1"/>
</dbReference>
<dbReference type="EMBL" id="BKCP01000558">
    <property type="protein sequence ID" value="GER25925.1"/>
    <property type="molecule type" value="Genomic_DNA"/>
</dbReference>
<evidence type="ECO:0000313" key="4">
    <source>
        <dbReference type="Proteomes" id="UP000325081"/>
    </source>
</evidence>
<dbReference type="AlphaFoldDB" id="A0A5A7NZG6"/>
<evidence type="ECO:0000256" key="1">
    <source>
        <dbReference type="SAM" id="MobiDB-lite"/>
    </source>
</evidence>
<organism evidence="3 4">
    <name type="scientific">Striga asiatica</name>
    <name type="common">Asiatic witchweed</name>
    <name type="synonym">Buchnera asiatica</name>
    <dbReference type="NCBI Taxonomy" id="4170"/>
    <lineage>
        <taxon>Eukaryota</taxon>
        <taxon>Viridiplantae</taxon>
        <taxon>Streptophyta</taxon>
        <taxon>Embryophyta</taxon>
        <taxon>Tracheophyta</taxon>
        <taxon>Spermatophyta</taxon>
        <taxon>Magnoliopsida</taxon>
        <taxon>eudicotyledons</taxon>
        <taxon>Gunneridae</taxon>
        <taxon>Pentapetalae</taxon>
        <taxon>asterids</taxon>
        <taxon>lamiids</taxon>
        <taxon>Lamiales</taxon>
        <taxon>Orobanchaceae</taxon>
        <taxon>Buchnereae</taxon>
        <taxon>Striga</taxon>
    </lineage>
</organism>